<dbReference type="PANTHER" id="PTHR46858:SF5">
    <property type="entry name" value="E3 UBIQUITIN-PROTEIN LIGASE APD1-RELATED"/>
    <property type="match status" value="1"/>
</dbReference>
<feature type="domain" description="E3 ubiquitin-protein ligase APD1-4 N-terminal" evidence="6">
    <location>
        <begin position="95"/>
        <end position="154"/>
    </location>
</feature>
<dbReference type="InterPro" id="IPR032008">
    <property type="entry name" value="APD1-4_N"/>
</dbReference>
<evidence type="ECO:0000256" key="1">
    <source>
        <dbReference type="ARBA" id="ARBA00022723"/>
    </source>
</evidence>
<name>A0A2U1QEQ1_ARTAN</name>
<keyword evidence="5" id="KW-0812">Transmembrane</keyword>
<feature type="domain" description="E3 ubiquitin-protein ligase APD1-4 middle" evidence="7">
    <location>
        <begin position="180"/>
        <end position="283"/>
    </location>
</feature>
<comment type="caution">
    <text evidence="8">The sequence shown here is derived from an EMBL/GenBank/DDBJ whole genome shotgun (WGS) entry which is preliminary data.</text>
</comment>
<evidence type="ECO:0008006" key="10">
    <source>
        <dbReference type="Google" id="ProtNLM"/>
    </source>
</evidence>
<evidence type="ECO:0000313" key="9">
    <source>
        <dbReference type="Proteomes" id="UP000245207"/>
    </source>
</evidence>
<dbReference type="GO" id="GO:0061630">
    <property type="term" value="F:ubiquitin protein ligase activity"/>
    <property type="evidence" value="ECO:0007669"/>
    <property type="project" value="TreeGrafter"/>
</dbReference>
<dbReference type="PANTHER" id="PTHR46858">
    <property type="entry name" value="OS05G0521000 PROTEIN"/>
    <property type="match status" value="1"/>
</dbReference>
<protein>
    <recommendedName>
        <fullName evidence="10">E3 ubiquitin-protein ligase APD1-4 middle domain-containing protein</fullName>
    </recommendedName>
</protein>
<evidence type="ECO:0000259" key="6">
    <source>
        <dbReference type="Pfam" id="PF16040"/>
    </source>
</evidence>
<dbReference type="GO" id="GO:0009705">
    <property type="term" value="C:plant-type vacuole membrane"/>
    <property type="evidence" value="ECO:0007669"/>
    <property type="project" value="TreeGrafter"/>
</dbReference>
<dbReference type="GO" id="GO:0008270">
    <property type="term" value="F:zinc ion binding"/>
    <property type="evidence" value="ECO:0007669"/>
    <property type="project" value="UniProtKB-KW"/>
</dbReference>
<gene>
    <name evidence="8" type="ORF">CTI12_AA038730</name>
</gene>
<reference evidence="8 9" key="1">
    <citation type="journal article" date="2018" name="Mol. Plant">
        <title>The genome of Artemisia annua provides insight into the evolution of Asteraceae family and artemisinin biosynthesis.</title>
        <authorList>
            <person name="Shen Q."/>
            <person name="Zhang L."/>
            <person name="Liao Z."/>
            <person name="Wang S."/>
            <person name="Yan T."/>
            <person name="Shi P."/>
            <person name="Liu M."/>
            <person name="Fu X."/>
            <person name="Pan Q."/>
            <person name="Wang Y."/>
            <person name="Lv Z."/>
            <person name="Lu X."/>
            <person name="Zhang F."/>
            <person name="Jiang W."/>
            <person name="Ma Y."/>
            <person name="Chen M."/>
            <person name="Hao X."/>
            <person name="Li L."/>
            <person name="Tang Y."/>
            <person name="Lv G."/>
            <person name="Zhou Y."/>
            <person name="Sun X."/>
            <person name="Brodelius P.E."/>
            <person name="Rose J.K.C."/>
            <person name="Tang K."/>
        </authorList>
    </citation>
    <scope>NUCLEOTIDE SEQUENCE [LARGE SCALE GENOMIC DNA]</scope>
    <source>
        <strain evidence="9">cv. Huhao1</strain>
        <tissue evidence="8">Leaf</tissue>
    </source>
</reference>
<dbReference type="STRING" id="35608.A0A2U1QEQ1"/>
<proteinExistence type="predicted"/>
<evidence type="ECO:0000256" key="2">
    <source>
        <dbReference type="ARBA" id="ARBA00022771"/>
    </source>
</evidence>
<feature type="region of interest" description="Disordered" evidence="4">
    <location>
        <begin position="1"/>
        <end position="22"/>
    </location>
</feature>
<dbReference type="OrthoDB" id="3045089at2759"/>
<dbReference type="Pfam" id="PF16041">
    <property type="entry name" value="APD1-4_M"/>
    <property type="match status" value="1"/>
</dbReference>
<dbReference type="InterPro" id="IPR032010">
    <property type="entry name" value="APD1-4_M"/>
</dbReference>
<keyword evidence="1" id="KW-0479">Metal-binding</keyword>
<feature type="transmembrane region" description="Helical" evidence="5">
    <location>
        <begin position="31"/>
        <end position="52"/>
    </location>
</feature>
<dbReference type="GO" id="GO:0016567">
    <property type="term" value="P:protein ubiquitination"/>
    <property type="evidence" value="ECO:0007669"/>
    <property type="project" value="TreeGrafter"/>
</dbReference>
<evidence type="ECO:0000256" key="3">
    <source>
        <dbReference type="ARBA" id="ARBA00022833"/>
    </source>
</evidence>
<dbReference type="Pfam" id="PF16040">
    <property type="entry name" value="APD1-4_N"/>
    <property type="match status" value="1"/>
</dbReference>
<keyword evidence="3" id="KW-0862">Zinc</keyword>
<dbReference type="EMBL" id="PKPP01000175">
    <property type="protein sequence ID" value="PWA96475.1"/>
    <property type="molecule type" value="Genomic_DNA"/>
</dbReference>
<sequence>MEGKQEIPLLQQSPQPQASPRQDLDDTCSQIVKYCFGVILFTYVFMIFVVFAPICMGPYRVGAGSSSLIQVAIPYFVESIDAFKFPDEKVEPILYMLNKKPPLDVIRTWSDIHYASPEAGRIVEDWLYILNEGSEMDIFYSVPSSSSLLLTITRENEYPTWFYHFDHQPHLHIIHGNGVIHQKILKSGRYRIGVINFDSRVEVQLNITARALIYNTSEARDMCMVAQGQCSLPVLFGAENYAVLTTHLKQGMSDGESYVNLSCQPRLSAYFVGIVLVIIIMYVAICLFKTSIRIICGLVDRWPFVFKRSLLP</sequence>
<evidence type="ECO:0000256" key="5">
    <source>
        <dbReference type="SAM" id="Phobius"/>
    </source>
</evidence>
<keyword evidence="5" id="KW-0472">Membrane</keyword>
<accession>A0A2U1QEQ1</accession>
<dbReference type="GO" id="GO:0005768">
    <property type="term" value="C:endosome"/>
    <property type="evidence" value="ECO:0007669"/>
    <property type="project" value="TreeGrafter"/>
</dbReference>
<evidence type="ECO:0000256" key="4">
    <source>
        <dbReference type="SAM" id="MobiDB-lite"/>
    </source>
</evidence>
<feature type="compositionally biased region" description="Low complexity" evidence="4">
    <location>
        <begin position="8"/>
        <end position="20"/>
    </location>
</feature>
<organism evidence="8 9">
    <name type="scientific">Artemisia annua</name>
    <name type="common">Sweet wormwood</name>
    <dbReference type="NCBI Taxonomy" id="35608"/>
    <lineage>
        <taxon>Eukaryota</taxon>
        <taxon>Viridiplantae</taxon>
        <taxon>Streptophyta</taxon>
        <taxon>Embryophyta</taxon>
        <taxon>Tracheophyta</taxon>
        <taxon>Spermatophyta</taxon>
        <taxon>Magnoliopsida</taxon>
        <taxon>eudicotyledons</taxon>
        <taxon>Gunneridae</taxon>
        <taxon>Pentapetalae</taxon>
        <taxon>asterids</taxon>
        <taxon>campanulids</taxon>
        <taxon>Asterales</taxon>
        <taxon>Asteraceae</taxon>
        <taxon>Asteroideae</taxon>
        <taxon>Anthemideae</taxon>
        <taxon>Artemisiinae</taxon>
        <taxon>Artemisia</taxon>
    </lineage>
</organism>
<evidence type="ECO:0000313" key="8">
    <source>
        <dbReference type="EMBL" id="PWA96475.1"/>
    </source>
</evidence>
<keyword evidence="9" id="KW-1185">Reference proteome</keyword>
<dbReference type="AlphaFoldDB" id="A0A2U1QEQ1"/>
<keyword evidence="5" id="KW-1133">Transmembrane helix</keyword>
<evidence type="ECO:0000259" key="7">
    <source>
        <dbReference type="Pfam" id="PF16041"/>
    </source>
</evidence>
<feature type="transmembrane region" description="Helical" evidence="5">
    <location>
        <begin position="267"/>
        <end position="288"/>
    </location>
</feature>
<keyword evidence="2" id="KW-0863">Zinc-finger</keyword>
<dbReference type="Proteomes" id="UP000245207">
    <property type="component" value="Unassembled WGS sequence"/>
</dbReference>